<keyword evidence="3" id="KW-1185">Reference proteome</keyword>
<dbReference type="InterPro" id="IPR011009">
    <property type="entry name" value="Kinase-like_dom_sf"/>
</dbReference>
<sequence length="119" mass="13060">MAQALALLQNSIEPDRDARRVLLHHNIKPENILVMDNGTTSPSLKLDDFGVAGAYRKSDASKPAYRETWMQAAGESNPHKRPTVYRLINDISVVAKGMLRNIGGKAALVDLDVDFSTEA</sequence>
<evidence type="ECO:0000259" key="1">
    <source>
        <dbReference type="PROSITE" id="PS50011"/>
    </source>
</evidence>
<dbReference type="Proteomes" id="UP000800096">
    <property type="component" value="Unassembled WGS sequence"/>
</dbReference>
<dbReference type="SUPFAM" id="SSF56112">
    <property type="entry name" value="Protein kinase-like (PK-like)"/>
    <property type="match status" value="1"/>
</dbReference>
<proteinExistence type="predicted"/>
<dbReference type="GO" id="GO:0004672">
    <property type="term" value="F:protein kinase activity"/>
    <property type="evidence" value="ECO:0007669"/>
    <property type="project" value="InterPro"/>
</dbReference>
<feature type="domain" description="Protein kinase" evidence="1">
    <location>
        <begin position="1"/>
        <end position="119"/>
    </location>
</feature>
<organism evidence="2 3">
    <name type="scientific">Ampelomyces quisqualis</name>
    <name type="common">Powdery mildew agent</name>
    <dbReference type="NCBI Taxonomy" id="50730"/>
    <lineage>
        <taxon>Eukaryota</taxon>
        <taxon>Fungi</taxon>
        <taxon>Dikarya</taxon>
        <taxon>Ascomycota</taxon>
        <taxon>Pezizomycotina</taxon>
        <taxon>Dothideomycetes</taxon>
        <taxon>Pleosporomycetidae</taxon>
        <taxon>Pleosporales</taxon>
        <taxon>Pleosporineae</taxon>
        <taxon>Phaeosphaeriaceae</taxon>
        <taxon>Ampelomyces</taxon>
    </lineage>
</organism>
<dbReference type="AlphaFoldDB" id="A0A6A5QZ02"/>
<protein>
    <recommendedName>
        <fullName evidence="1">Protein kinase domain-containing protein</fullName>
    </recommendedName>
</protein>
<reference evidence="2" key="1">
    <citation type="journal article" date="2020" name="Stud. Mycol.">
        <title>101 Dothideomycetes genomes: a test case for predicting lifestyles and emergence of pathogens.</title>
        <authorList>
            <person name="Haridas S."/>
            <person name="Albert R."/>
            <person name="Binder M."/>
            <person name="Bloem J."/>
            <person name="Labutti K."/>
            <person name="Salamov A."/>
            <person name="Andreopoulos B."/>
            <person name="Baker S."/>
            <person name="Barry K."/>
            <person name="Bills G."/>
            <person name="Bluhm B."/>
            <person name="Cannon C."/>
            <person name="Castanera R."/>
            <person name="Culley D."/>
            <person name="Daum C."/>
            <person name="Ezra D."/>
            <person name="Gonzalez J."/>
            <person name="Henrissat B."/>
            <person name="Kuo A."/>
            <person name="Liang C."/>
            <person name="Lipzen A."/>
            <person name="Lutzoni F."/>
            <person name="Magnuson J."/>
            <person name="Mondo S."/>
            <person name="Nolan M."/>
            <person name="Ohm R."/>
            <person name="Pangilinan J."/>
            <person name="Park H.-J."/>
            <person name="Ramirez L."/>
            <person name="Alfaro M."/>
            <person name="Sun H."/>
            <person name="Tritt A."/>
            <person name="Yoshinaga Y."/>
            <person name="Zwiers L.-H."/>
            <person name="Turgeon B."/>
            <person name="Goodwin S."/>
            <person name="Spatafora J."/>
            <person name="Crous P."/>
            <person name="Grigoriev I."/>
        </authorList>
    </citation>
    <scope>NUCLEOTIDE SEQUENCE</scope>
    <source>
        <strain evidence="2">HMLAC05119</strain>
    </source>
</reference>
<dbReference type="PROSITE" id="PS50011">
    <property type="entry name" value="PROTEIN_KINASE_DOM"/>
    <property type="match status" value="1"/>
</dbReference>
<dbReference type="OrthoDB" id="310217at2759"/>
<dbReference type="InterPro" id="IPR000719">
    <property type="entry name" value="Prot_kinase_dom"/>
</dbReference>
<dbReference type="EMBL" id="ML979132">
    <property type="protein sequence ID" value="KAF1920489.1"/>
    <property type="molecule type" value="Genomic_DNA"/>
</dbReference>
<accession>A0A6A5QZ02</accession>
<dbReference type="GO" id="GO:0005524">
    <property type="term" value="F:ATP binding"/>
    <property type="evidence" value="ECO:0007669"/>
    <property type="project" value="InterPro"/>
</dbReference>
<evidence type="ECO:0000313" key="3">
    <source>
        <dbReference type="Proteomes" id="UP000800096"/>
    </source>
</evidence>
<gene>
    <name evidence="2" type="ORF">BDU57DRAFT_534261</name>
</gene>
<dbReference type="Gene3D" id="1.10.510.10">
    <property type="entry name" value="Transferase(Phosphotransferase) domain 1"/>
    <property type="match status" value="1"/>
</dbReference>
<name>A0A6A5QZ02_AMPQU</name>
<evidence type="ECO:0000313" key="2">
    <source>
        <dbReference type="EMBL" id="KAF1920489.1"/>
    </source>
</evidence>